<reference evidence="2" key="1">
    <citation type="journal article" date="2009" name="Environ. Microbiol.">
        <title>Dynamics of genome evolution in facultative symbionts of aphids.</title>
        <authorList>
            <person name="Degnan P.H."/>
            <person name="Leonardo T.E."/>
            <person name="Cass B.N."/>
            <person name="Hurwitz B."/>
            <person name="Stern D."/>
            <person name="Gibbs R.A."/>
            <person name="Richards S."/>
            <person name="Moran N.A."/>
        </authorList>
    </citation>
    <scope>NUCLEOTIDE SEQUENCE [LARGE SCALE GENOMIC DNA]</scope>
    <source>
        <strain evidence="2">LSR1</strain>
    </source>
</reference>
<feature type="compositionally biased region" description="Polar residues" evidence="1">
    <location>
        <begin position="18"/>
        <end position="27"/>
    </location>
</feature>
<keyword evidence="3" id="KW-1185">Reference proteome</keyword>
<dbReference type="EMBL" id="GL379589">
    <property type="protein sequence ID" value="EFL92482.1"/>
    <property type="molecule type" value="Genomic_DNA"/>
</dbReference>
<evidence type="ECO:0000256" key="1">
    <source>
        <dbReference type="SAM" id="MobiDB-lite"/>
    </source>
</evidence>
<accession>E0WQS2</accession>
<feature type="region of interest" description="Disordered" evidence="1">
    <location>
        <begin position="1"/>
        <end position="42"/>
    </location>
</feature>
<dbReference type="HOGENOM" id="CLU_3248835_0_0_6"/>
<sequence>MQLGGQGVRPMSVDRLSDSANTRSQQHGGFKGEGYIKKQFDL</sequence>
<evidence type="ECO:0000313" key="3">
    <source>
        <dbReference type="Proteomes" id="UP000005726"/>
    </source>
</evidence>
<name>E0WQS2_9ENTR</name>
<protein>
    <submittedName>
        <fullName evidence="2">Uncharacterized protein</fullName>
    </submittedName>
</protein>
<dbReference type="STRING" id="663321.REG_0266"/>
<evidence type="ECO:0000313" key="2">
    <source>
        <dbReference type="EMBL" id="EFL92482.1"/>
    </source>
</evidence>
<dbReference type="Proteomes" id="UP000005726">
    <property type="component" value="Unassembled WGS sequence"/>
</dbReference>
<proteinExistence type="predicted"/>
<dbReference type="AlphaFoldDB" id="E0WQS2"/>
<gene>
    <name evidence="2" type="ORF">REG_0266</name>
</gene>
<organism evidence="2 3">
    <name type="scientific">Candidatus Regiella insecticola LSR1</name>
    <dbReference type="NCBI Taxonomy" id="663321"/>
    <lineage>
        <taxon>Bacteria</taxon>
        <taxon>Pseudomonadati</taxon>
        <taxon>Pseudomonadota</taxon>
        <taxon>Gammaproteobacteria</taxon>
        <taxon>Enterobacterales</taxon>
        <taxon>Enterobacteriaceae</taxon>
        <taxon>aphid secondary symbionts</taxon>
        <taxon>Candidatus Regiella</taxon>
    </lineage>
</organism>